<reference evidence="2 3" key="1">
    <citation type="submission" date="2024-03" db="EMBL/GenBank/DDBJ databases">
        <title>A high-quality draft genome sequence of Diaporthe vaccinii, a causative agent of upright dieback and viscid rot disease in cranberry plants.</title>
        <authorList>
            <person name="Sarrasin M."/>
            <person name="Lang B.F."/>
            <person name="Burger G."/>
        </authorList>
    </citation>
    <scope>NUCLEOTIDE SEQUENCE [LARGE SCALE GENOMIC DNA]</scope>
    <source>
        <strain evidence="2 3">IS7</strain>
    </source>
</reference>
<feature type="chain" id="PRO_5045440133" evidence="1">
    <location>
        <begin position="20"/>
        <end position="319"/>
    </location>
</feature>
<dbReference type="EMBL" id="JBAWTH010000005">
    <property type="protein sequence ID" value="KAL2291782.1"/>
    <property type="molecule type" value="Genomic_DNA"/>
</dbReference>
<proteinExistence type="predicted"/>
<comment type="caution">
    <text evidence="2">The sequence shown here is derived from an EMBL/GenBank/DDBJ whole genome shotgun (WGS) entry which is preliminary data.</text>
</comment>
<protein>
    <submittedName>
        <fullName evidence="2">Uncharacterized protein</fullName>
    </submittedName>
</protein>
<name>A0ABR4FAQ2_9PEZI</name>
<sequence length="319" mass="35635">MRFSALISSTVLAAGCASAHNSSLSDSDAAIWDSVNNLNVRSEMQERLAKRQNTWNPPSNLVTPLKQVWDHEMSTYSNPLGFKNYGYDQLIANKGQVNYCVRWESGTAVTEAQRNQIATVLQAQHDKWMKWLIGFDKFPYSSVPVKVVGWAVRDKNLLQGSTSGIDVYTNQDSGGIPECNPACGRFFHQDNNYGSCPGGASRHYDVSLWLTDGFSGGAGGDWGQRVGREYFMGALGTSNIHILLHEMVRPLCLLIPVLRPSSPLIIEQGHTYALDDFYDWTPTGVTNFIMLAGSATQTTDFDGWMMRDWWRNLKSRYGL</sequence>
<evidence type="ECO:0000256" key="1">
    <source>
        <dbReference type="SAM" id="SignalP"/>
    </source>
</evidence>
<evidence type="ECO:0000313" key="2">
    <source>
        <dbReference type="EMBL" id="KAL2291782.1"/>
    </source>
</evidence>
<keyword evidence="3" id="KW-1185">Reference proteome</keyword>
<dbReference type="Proteomes" id="UP001600888">
    <property type="component" value="Unassembled WGS sequence"/>
</dbReference>
<organism evidence="2 3">
    <name type="scientific">Diaporthe vaccinii</name>
    <dbReference type="NCBI Taxonomy" id="105482"/>
    <lineage>
        <taxon>Eukaryota</taxon>
        <taxon>Fungi</taxon>
        <taxon>Dikarya</taxon>
        <taxon>Ascomycota</taxon>
        <taxon>Pezizomycotina</taxon>
        <taxon>Sordariomycetes</taxon>
        <taxon>Sordariomycetidae</taxon>
        <taxon>Diaporthales</taxon>
        <taxon>Diaporthaceae</taxon>
        <taxon>Diaporthe</taxon>
        <taxon>Diaporthe eres species complex</taxon>
    </lineage>
</organism>
<dbReference type="PANTHER" id="PTHR35606">
    <property type="entry name" value="CELLULOSE-BINDING FAMILY II PROTEIN"/>
    <property type="match status" value="1"/>
</dbReference>
<evidence type="ECO:0000313" key="3">
    <source>
        <dbReference type="Proteomes" id="UP001600888"/>
    </source>
</evidence>
<keyword evidence="1" id="KW-0732">Signal</keyword>
<dbReference type="PROSITE" id="PS51257">
    <property type="entry name" value="PROKAR_LIPOPROTEIN"/>
    <property type="match status" value="1"/>
</dbReference>
<dbReference type="PANTHER" id="PTHR35606:SF4">
    <property type="entry name" value="CELLULOSE-BINDING FAMILY II PROTEIN"/>
    <property type="match status" value="1"/>
</dbReference>
<accession>A0ABR4FAQ2</accession>
<gene>
    <name evidence="2" type="ORF">FJTKL_11972</name>
</gene>
<feature type="signal peptide" evidence="1">
    <location>
        <begin position="1"/>
        <end position="19"/>
    </location>
</feature>